<dbReference type="EMBL" id="KC508642">
    <property type="protein sequence ID" value="AGK24655.1"/>
    <property type="molecule type" value="Genomic_DNA"/>
</dbReference>
<evidence type="ECO:0000256" key="1">
    <source>
        <dbReference type="SAM" id="Phobius"/>
    </source>
</evidence>
<dbReference type="Pfam" id="PF04807">
    <property type="entry name" value="Gemini_AC4_5"/>
    <property type="match status" value="1"/>
</dbReference>
<feature type="transmembrane region" description="Helical" evidence="1">
    <location>
        <begin position="12"/>
        <end position="30"/>
    </location>
</feature>
<reference evidence="3" key="1">
    <citation type="submission" date="2013-01" db="EMBL/GenBank/DDBJ databases">
        <title>Molecular identification of Strains of Soybean Chlorotic Blotch Virus from Phaseolus lunatus L. in Nigeria.</title>
        <authorList>
            <person name="Kashina B."/>
            <person name="Nielsen S.L."/>
            <person name="Nicolaisen M."/>
        </authorList>
    </citation>
    <scope>NUCLEOTIDE SEQUENCE</scope>
    <source>
        <strain evidence="3">SbCBV1</strain>
    </source>
</reference>
<accession>M9YWG6</accession>
<keyword evidence="1" id="KW-0472">Membrane</keyword>
<protein>
    <submittedName>
        <fullName evidence="3">C5</fullName>
    </submittedName>
</protein>
<dbReference type="InterPro" id="IPR006892">
    <property type="entry name" value="Gemini_AC4_5_cons_dom_1"/>
</dbReference>
<keyword evidence="1" id="KW-1133">Transmembrane helix</keyword>
<keyword evidence="1" id="KW-0812">Transmembrane</keyword>
<evidence type="ECO:0000259" key="2">
    <source>
        <dbReference type="Pfam" id="PF04807"/>
    </source>
</evidence>
<evidence type="ECO:0000313" key="3">
    <source>
        <dbReference type="EMBL" id="AGK24655.1"/>
    </source>
</evidence>
<sequence>MTTCHIEKQSILLVVLVLRTFLIVVDDLVVNFKKFLHQRLLLRSILATSNCGMKLTNNLESITVILFNCRCRGFIVEHVEHTAKCIWLVRWAPIAH</sequence>
<name>M9YWG6_9GEMI</name>
<organism evidence="3">
    <name type="scientific">Soybean chlorotic blotch virus</name>
    <dbReference type="NCBI Taxonomy" id="761702"/>
    <lineage>
        <taxon>Viruses</taxon>
        <taxon>Monodnaviria</taxon>
        <taxon>Shotokuvirae</taxon>
        <taxon>Cressdnaviricota</taxon>
        <taxon>Repensiviricetes</taxon>
        <taxon>Geplafuvirales</taxon>
        <taxon>Geminiviridae</taxon>
        <taxon>Begomovirus</taxon>
        <taxon>Begomovirus glycinepallidi</taxon>
    </lineage>
</organism>
<feature type="domain" description="Geminivirus AC4/5 conserved" evidence="2">
    <location>
        <begin position="65"/>
        <end position="94"/>
    </location>
</feature>
<proteinExistence type="predicted"/>